<feature type="region of interest" description="Disordered" evidence="1">
    <location>
        <begin position="84"/>
        <end position="105"/>
    </location>
</feature>
<evidence type="ECO:0000313" key="3">
    <source>
        <dbReference type="Proteomes" id="UP000269721"/>
    </source>
</evidence>
<dbReference type="AlphaFoldDB" id="A0A4P9VVS4"/>
<dbReference type="Proteomes" id="UP000269721">
    <property type="component" value="Unassembled WGS sequence"/>
</dbReference>
<organism evidence="2 3">
    <name type="scientific">Blyttiomyces helicus</name>
    <dbReference type="NCBI Taxonomy" id="388810"/>
    <lineage>
        <taxon>Eukaryota</taxon>
        <taxon>Fungi</taxon>
        <taxon>Fungi incertae sedis</taxon>
        <taxon>Chytridiomycota</taxon>
        <taxon>Chytridiomycota incertae sedis</taxon>
        <taxon>Chytridiomycetes</taxon>
        <taxon>Chytridiomycetes incertae sedis</taxon>
        <taxon>Blyttiomyces</taxon>
    </lineage>
</organism>
<gene>
    <name evidence="2" type="ORF">BDK51DRAFT_51294</name>
</gene>
<dbReference type="EMBL" id="ML002143">
    <property type="protein sequence ID" value="RKO82743.1"/>
    <property type="molecule type" value="Genomic_DNA"/>
</dbReference>
<name>A0A4P9VVS4_9FUNG</name>
<accession>A0A4P9VVS4</accession>
<reference evidence="3" key="1">
    <citation type="journal article" date="2018" name="Nat. Microbiol.">
        <title>Leveraging single-cell genomics to expand the fungal tree of life.</title>
        <authorList>
            <person name="Ahrendt S.R."/>
            <person name="Quandt C.A."/>
            <person name="Ciobanu D."/>
            <person name="Clum A."/>
            <person name="Salamov A."/>
            <person name="Andreopoulos B."/>
            <person name="Cheng J.F."/>
            <person name="Woyke T."/>
            <person name="Pelin A."/>
            <person name="Henrissat B."/>
            <person name="Reynolds N.K."/>
            <person name="Benny G.L."/>
            <person name="Smith M.E."/>
            <person name="James T.Y."/>
            <person name="Grigoriev I.V."/>
        </authorList>
    </citation>
    <scope>NUCLEOTIDE SEQUENCE [LARGE SCALE GENOMIC DNA]</scope>
</reference>
<proteinExistence type="predicted"/>
<evidence type="ECO:0000256" key="1">
    <source>
        <dbReference type="SAM" id="MobiDB-lite"/>
    </source>
</evidence>
<keyword evidence="3" id="KW-1185">Reference proteome</keyword>
<protein>
    <submittedName>
        <fullName evidence="2">Uncharacterized protein</fullName>
    </submittedName>
</protein>
<sequence length="226" mass="22151">MKFSIAVVALFAGECVEENAPYSEVNSGTTLTFVVIFSAQVMSQAASSNGTIDPVASTDPAATTDPVAASTDPTFTTDPVAVAPAPTAPVSTSDTSVPTASPPTSASPAAITFATTSGAVVVSSSITGVVASSKVVPTTAATTAASSSAEHLPLMPDLQGVHLRHLSGGAQNAKNFSYCLIHVATLAFSNAALCTAGFAAANSGNSQQLGAAFAAVAIAGGIAALF</sequence>
<evidence type="ECO:0000313" key="2">
    <source>
        <dbReference type="EMBL" id="RKO82743.1"/>
    </source>
</evidence>